<evidence type="ECO:0000256" key="12">
    <source>
        <dbReference type="SAM" id="MobiDB-lite"/>
    </source>
</evidence>
<dbReference type="Gene3D" id="1.10.510.10">
    <property type="entry name" value="Transferase(Phosphotransferase) domain 1"/>
    <property type="match status" value="1"/>
</dbReference>
<evidence type="ECO:0000256" key="6">
    <source>
        <dbReference type="ARBA" id="ARBA00022840"/>
    </source>
</evidence>
<dbReference type="Pfam" id="PF00069">
    <property type="entry name" value="Pkinase"/>
    <property type="match status" value="1"/>
</dbReference>
<keyword evidence="7 11" id="KW-0175">Coiled coil</keyword>
<dbReference type="PROSITE" id="PS50011">
    <property type="entry name" value="PROTEIN_KINASE_DOM"/>
    <property type="match status" value="1"/>
</dbReference>
<feature type="compositionally biased region" description="Basic and acidic residues" evidence="12">
    <location>
        <begin position="528"/>
        <end position="547"/>
    </location>
</feature>
<proteinExistence type="predicted"/>
<dbReference type="SUPFAM" id="SSF56112">
    <property type="entry name" value="Protein kinase-like (PK-like)"/>
    <property type="match status" value="1"/>
</dbReference>
<feature type="region of interest" description="Disordered" evidence="12">
    <location>
        <begin position="657"/>
        <end position="737"/>
    </location>
</feature>
<feature type="region of interest" description="Disordered" evidence="12">
    <location>
        <begin position="887"/>
        <end position="910"/>
    </location>
</feature>
<feature type="region of interest" description="Disordered" evidence="12">
    <location>
        <begin position="325"/>
        <end position="384"/>
    </location>
</feature>
<dbReference type="PANTHER" id="PTHR47167:SF4">
    <property type="entry name" value="SERINE_THREONINE-PROTEIN KINASE TAO"/>
    <property type="match status" value="1"/>
</dbReference>
<feature type="domain" description="Protein kinase" evidence="13">
    <location>
        <begin position="28"/>
        <end position="281"/>
    </location>
</feature>
<evidence type="ECO:0000256" key="1">
    <source>
        <dbReference type="ARBA" id="ARBA00012513"/>
    </source>
</evidence>
<dbReference type="FunFam" id="1.10.510.10:FF:000877">
    <property type="entry name" value="TAO kinase 2"/>
    <property type="match status" value="1"/>
</dbReference>
<dbReference type="InterPro" id="IPR000719">
    <property type="entry name" value="Prot_kinase_dom"/>
</dbReference>
<dbReference type="EC" id="2.7.11.1" evidence="1"/>
<evidence type="ECO:0000256" key="8">
    <source>
        <dbReference type="ARBA" id="ARBA00047899"/>
    </source>
</evidence>
<protein>
    <recommendedName>
        <fullName evidence="1">non-specific serine/threonine protein kinase</fullName>
        <ecNumber evidence="1">2.7.11.1</ecNumber>
    </recommendedName>
</protein>
<evidence type="ECO:0000256" key="2">
    <source>
        <dbReference type="ARBA" id="ARBA00022527"/>
    </source>
</evidence>
<feature type="compositionally biased region" description="Polar residues" evidence="12">
    <location>
        <begin position="361"/>
        <end position="370"/>
    </location>
</feature>
<dbReference type="GO" id="GO:0005737">
    <property type="term" value="C:cytoplasm"/>
    <property type="evidence" value="ECO:0007669"/>
    <property type="project" value="TreeGrafter"/>
</dbReference>
<dbReference type="InterPro" id="IPR011009">
    <property type="entry name" value="Kinase-like_dom_sf"/>
</dbReference>
<evidence type="ECO:0000259" key="13">
    <source>
        <dbReference type="PROSITE" id="PS50011"/>
    </source>
</evidence>
<keyword evidence="2" id="KW-0723">Serine/threonine-protein kinase</keyword>
<dbReference type="PROSITE" id="PS00107">
    <property type="entry name" value="PROTEIN_KINASE_ATP"/>
    <property type="match status" value="1"/>
</dbReference>
<keyword evidence="3" id="KW-0808">Transferase</keyword>
<evidence type="ECO:0000256" key="7">
    <source>
        <dbReference type="ARBA" id="ARBA00023054"/>
    </source>
</evidence>
<dbReference type="Proteomes" id="UP000593567">
    <property type="component" value="Unassembled WGS sequence"/>
</dbReference>
<evidence type="ECO:0000256" key="9">
    <source>
        <dbReference type="ARBA" id="ARBA00048679"/>
    </source>
</evidence>
<dbReference type="Gene3D" id="3.30.200.20">
    <property type="entry name" value="Phosphorylase Kinase, domain 1"/>
    <property type="match status" value="1"/>
</dbReference>
<feature type="compositionally biased region" description="Basic and acidic residues" evidence="12">
    <location>
        <begin position="693"/>
        <end position="707"/>
    </location>
</feature>
<feature type="binding site" evidence="10">
    <location>
        <position position="57"/>
    </location>
    <ligand>
        <name>ATP</name>
        <dbReference type="ChEBI" id="CHEBI:30616"/>
    </ligand>
</feature>
<dbReference type="PANTHER" id="PTHR47167">
    <property type="entry name" value="SERINE/THREONINE-PROTEIN KINASE TAO1-LIKE PROTEIN"/>
    <property type="match status" value="1"/>
</dbReference>
<comment type="catalytic activity">
    <reaction evidence="9">
        <text>L-seryl-[protein] + ATP = O-phospho-L-seryl-[protein] + ADP + H(+)</text>
        <dbReference type="Rhea" id="RHEA:17989"/>
        <dbReference type="Rhea" id="RHEA-COMP:9863"/>
        <dbReference type="Rhea" id="RHEA-COMP:11604"/>
        <dbReference type="ChEBI" id="CHEBI:15378"/>
        <dbReference type="ChEBI" id="CHEBI:29999"/>
        <dbReference type="ChEBI" id="CHEBI:30616"/>
        <dbReference type="ChEBI" id="CHEBI:83421"/>
        <dbReference type="ChEBI" id="CHEBI:456216"/>
        <dbReference type="EC" id="2.7.11.1"/>
    </reaction>
</comment>
<evidence type="ECO:0000313" key="15">
    <source>
        <dbReference type="Proteomes" id="UP000593567"/>
    </source>
</evidence>
<dbReference type="AlphaFoldDB" id="A0A7J7JYK2"/>
<comment type="caution">
    <text evidence="14">The sequence shown here is derived from an EMBL/GenBank/DDBJ whole genome shotgun (WGS) entry which is preliminary data.</text>
</comment>
<evidence type="ECO:0000256" key="10">
    <source>
        <dbReference type="PROSITE-ProRule" id="PRU10141"/>
    </source>
</evidence>
<dbReference type="OrthoDB" id="10016527at2759"/>
<feature type="compositionally biased region" description="Polar residues" evidence="12">
    <location>
        <begin position="325"/>
        <end position="342"/>
    </location>
</feature>
<feature type="region of interest" description="Disordered" evidence="12">
    <location>
        <begin position="528"/>
        <end position="562"/>
    </location>
</feature>
<feature type="coiled-coil region" evidence="11">
    <location>
        <begin position="444"/>
        <end position="478"/>
    </location>
</feature>
<name>A0A7J7JYK2_BUGNE</name>
<gene>
    <name evidence="14" type="ORF">EB796_010212</name>
</gene>
<accession>A0A7J7JYK2</accession>
<dbReference type="InterPro" id="IPR017441">
    <property type="entry name" value="Protein_kinase_ATP_BS"/>
</dbReference>
<evidence type="ECO:0000256" key="11">
    <source>
        <dbReference type="SAM" id="Coils"/>
    </source>
</evidence>
<keyword evidence="5" id="KW-0418">Kinase</keyword>
<dbReference type="InterPro" id="IPR008271">
    <property type="entry name" value="Ser/Thr_kinase_AS"/>
</dbReference>
<evidence type="ECO:0000256" key="4">
    <source>
        <dbReference type="ARBA" id="ARBA00022741"/>
    </source>
</evidence>
<dbReference type="EMBL" id="VXIV02001597">
    <property type="protein sequence ID" value="KAF6031489.1"/>
    <property type="molecule type" value="Genomic_DNA"/>
</dbReference>
<dbReference type="SMART" id="SM00220">
    <property type="entry name" value="S_TKc"/>
    <property type="match status" value="1"/>
</dbReference>
<evidence type="ECO:0000313" key="14">
    <source>
        <dbReference type="EMBL" id="KAF6031489.1"/>
    </source>
</evidence>
<keyword evidence="6 10" id="KW-0067">ATP-binding</keyword>
<evidence type="ECO:0000256" key="3">
    <source>
        <dbReference type="ARBA" id="ARBA00022679"/>
    </source>
</evidence>
<organism evidence="14 15">
    <name type="scientific">Bugula neritina</name>
    <name type="common">Brown bryozoan</name>
    <name type="synonym">Sertularia neritina</name>
    <dbReference type="NCBI Taxonomy" id="10212"/>
    <lineage>
        <taxon>Eukaryota</taxon>
        <taxon>Metazoa</taxon>
        <taxon>Spiralia</taxon>
        <taxon>Lophotrochozoa</taxon>
        <taxon>Bryozoa</taxon>
        <taxon>Gymnolaemata</taxon>
        <taxon>Cheilostomatida</taxon>
        <taxon>Flustrina</taxon>
        <taxon>Buguloidea</taxon>
        <taxon>Bugulidae</taxon>
        <taxon>Bugula</taxon>
    </lineage>
</organism>
<feature type="compositionally biased region" description="Basic and acidic residues" evidence="12">
    <location>
        <begin position="716"/>
        <end position="737"/>
    </location>
</feature>
<dbReference type="PROSITE" id="PS00108">
    <property type="entry name" value="PROTEIN_KINASE_ST"/>
    <property type="match status" value="1"/>
</dbReference>
<sequence length="910" mass="104481">MMPTVSPIGTRDPEAAKYFTTEDPEKLFEDLREIGHGSFGAVYYAREVTSKEIVAIKQMSYGGKKSLEKWQDIVREVKVLCNLKHRNTIHYRACYLTDHTAWLVMEYCLGSASDVVEVHKCALREEEISVICRDTLAALEYLHAMNYIHRDVKAGNILLTDNGIVKLADFGSASLSCPANSFVGTPYWMAPEVILAMDDGEYSGNSDIWSLGITCIELAEGKPPLFNMNAMAALYHIPQNEAPTLADPNWSAEFNSFVQTCLTKSPEDRPGAAVAMMHTFITMHAARSYDIIRDLITRTKAVVREMDKRNARKIKKFLMEEYTEDSGSLTESNGSLPHTDSISLPDESSQDEYSSMGGGSTTNSVCSSDMNPDPASDNLDSDHADRLDLTPMATQPFSIHRNNVAGQESSPYGKNGDFSTIRTPSIVKKQKVEQAQDDHFKEQMNGYKRMRKQHQKELQQLEEKLKSTLEAHESKLSRDYENCMTNCYRELEKVKRQHQQNKDKSLSAAQADEDHLHKHLLKQHKVELDKFKKDQAKEKKQKNESMKRSLSATPKRDKEEPIKSFKQTLDQELNQALTDKVNSQERITRLQIRKFKRQKVIGLHQLEQKQLREELNKKEVHMTAAHSMLGRHHDEIQDMEYKNLAAIHKLRDEQLRKQHSTEIQNQEEYTDRQQKELRKKHALQTKQLPKSINESRARVKKQLREALDTQSRQFKARKEEELSRAPRNEHQNVKKRLKDEQDFKSAELYEMYRQILDDLVTQQNVTLDESKEAETVELKKKLVQETELLMAYQSKIRMQTDGLHSREKKELQDRVSLRRAELEQKIEDELHKFSNERATSQRKLYEGQAKEIELFDSETRSAGIDPVDIYTADDDFTRILDDGDGCSVSSATPSNGLSTSSSMTSFNTQL</sequence>
<reference evidence="14" key="1">
    <citation type="submission" date="2020-06" db="EMBL/GenBank/DDBJ databases">
        <title>Draft genome of Bugula neritina, a colonial animal packing powerful symbionts and potential medicines.</title>
        <authorList>
            <person name="Rayko M."/>
        </authorList>
    </citation>
    <scope>NUCLEOTIDE SEQUENCE [LARGE SCALE GENOMIC DNA]</scope>
    <source>
        <strain evidence="14">Kwan_BN1</strain>
    </source>
</reference>
<keyword evidence="15" id="KW-1185">Reference proteome</keyword>
<dbReference type="GO" id="GO:0004674">
    <property type="term" value="F:protein serine/threonine kinase activity"/>
    <property type="evidence" value="ECO:0007669"/>
    <property type="project" value="UniProtKB-KW"/>
</dbReference>
<comment type="catalytic activity">
    <reaction evidence="8">
        <text>L-threonyl-[protein] + ATP = O-phospho-L-threonyl-[protein] + ADP + H(+)</text>
        <dbReference type="Rhea" id="RHEA:46608"/>
        <dbReference type="Rhea" id="RHEA-COMP:11060"/>
        <dbReference type="Rhea" id="RHEA-COMP:11605"/>
        <dbReference type="ChEBI" id="CHEBI:15378"/>
        <dbReference type="ChEBI" id="CHEBI:30013"/>
        <dbReference type="ChEBI" id="CHEBI:30616"/>
        <dbReference type="ChEBI" id="CHEBI:61977"/>
        <dbReference type="ChEBI" id="CHEBI:456216"/>
        <dbReference type="EC" id="2.7.11.1"/>
    </reaction>
</comment>
<dbReference type="InterPro" id="IPR051234">
    <property type="entry name" value="TAO_STE20_kinase"/>
</dbReference>
<evidence type="ECO:0000256" key="5">
    <source>
        <dbReference type="ARBA" id="ARBA00022777"/>
    </source>
</evidence>
<feature type="compositionally biased region" description="Low complexity" evidence="12">
    <location>
        <begin position="889"/>
        <end position="910"/>
    </location>
</feature>
<dbReference type="GO" id="GO:0005524">
    <property type="term" value="F:ATP binding"/>
    <property type="evidence" value="ECO:0007669"/>
    <property type="project" value="UniProtKB-UniRule"/>
</dbReference>
<keyword evidence="4 10" id="KW-0547">Nucleotide-binding</keyword>